<dbReference type="OrthoDB" id="2441647at2759"/>
<feature type="coiled-coil region" evidence="4">
    <location>
        <begin position="247"/>
        <end position="320"/>
    </location>
</feature>
<evidence type="ECO:0000259" key="5">
    <source>
        <dbReference type="PROSITE" id="PS51842"/>
    </source>
</evidence>
<dbReference type="RefSeq" id="XP_019627048.1">
    <property type="nucleotide sequence ID" value="XM_019771489.1"/>
</dbReference>
<evidence type="ECO:0000256" key="1">
    <source>
        <dbReference type="ARBA" id="ARBA00022754"/>
    </source>
</evidence>
<dbReference type="AlphaFoldDB" id="A0A6P4YRP9"/>
<dbReference type="Gene3D" id="1.20.5.500">
    <property type="entry name" value="Single helix bin"/>
    <property type="match status" value="1"/>
</dbReference>
<gene>
    <name evidence="7" type="primary">LOC109471947</name>
</gene>
<dbReference type="GeneID" id="109471947"/>
<dbReference type="PROSITE" id="PS51842">
    <property type="entry name" value="IF_ROD_2"/>
    <property type="match status" value="1"/>
</dbReference>
<dbReference type="GO" id="GO:0005882">
    <property type="term" value="C:intermediate filament"/>
    <property type="evidence" value="ECO:0007669"/>
    <property type="project" value="UniProtKB-KW"/>
</dbReference>
<evidence type="ECO:0000256" key="4">
    <source>
        <dbReference type="SAM" id="Coils"/>
    </source>
</evidence>
<dbReference type="Proteomes" id="UP000515135">
    <property type="component" value="Unplaced"/>
</dbReference>
<keyword evidence="2 4" id="KW-0175">Coiled coil</keyword>
<evidence type="ECO:0000256" key="3">
    <source>
        <dbReference type="RuleBase" id="RU000685"/>
    </source>
</evidence>
<dbReference type="GO" id="GO:0005200">
    <property type="term" value="F:structural constituent of cytoskeleton"/>
    <property type="evidence" value="ECO:0007669"/>
    <property type="project" value="TreeGrafter"/>
</dbReference>
<dbReference type="InterPro" id="IPR018039">
    <property type="entry name" value="IF_conserved"/>
</dbReference>
<reference evidence="7" key="1">
    <citation type="submission" date="2025-08" db="UniProtKB">
        <authorList>
            <consortium name="RefSeq"/>
        </authorList>
    </citation>
    <scope>IDENTIFICATION</scope>
    <source>
        <tissue evidence="7">Gonad</tissue>
    </source>
</reference>
<dbReference type="FunFam" id="1.20.5.1160:FF:000001">
    <property type="entry name" value="Keratin type II"/>
    <property type="match status" value="1"/>
</dbReference>
<dbReference type="PANTHER" id="PTHR45652:SF21">
    <property type="entry name" value="ZINC FINGER CCCH DOMAIN-CONTAINING PROTEIN 13-LIKE ISOFORM X1"/>
    <property type="match status" value="1"/>
</dbReference>
<dbReference type="PANTHER" id="PTHR45652">
    <property type="entry name" value="GLIAL FIBRILLARY ACIDIC PROTEIN"/>
    <property type="match status" value="1"/>
</dbReference>
<dbReference type="Gene3D" id="1.20.5.170">
    <property type="match status" value="1"/>
</dbReference>
<protein>
    <submittedName>
        <fullName evidence="7">Non-neuronal cytoplasmic intermediate filament protein-like</fullName>
    </submittedName>
</protein>
<dbReference type="InterPro" id="IPR050405">
    <property type="entry name" value="Intermediate_filament"/>
</dbReference>
<sequence>MATKGSRAGVGGGKAVAKYATEGALQSLTDARTARTSEKSQLIILNDRFAGYIEKVRSLQERNTRLTTQLRIVSAREESAICELYEAELRELRALVDQLTREKAQLDAENASWQGKSAEWQARCEAETAATTAVRTELASVKKEVDAATVERVGWENKLTTIQEEIEFSKRVWEEETRKVQSQLTQTMAIADTEAPVISGPDLSETLREIRVQYEIMGRANREEAENKYKGKFSAMSQQRESDNQALAAARSELAGLKRTLQSIITETEALKSKSGSLEANIAETEARTQREITEFKAAISELQAQIDRMKSEMTQHSVEYQELMSIKMALDVEIATYRKLLDGEEITDRVFTEVRA</sequence>
<dbReference type="InterPro" id="IPR039008">
    <property type="entry name" value="IF_rod_dom"/>
</dbReference>
<evidence type="ECO:0000313" key="7">
    <source>
        <dbReference type="RefSeq" id="XP_019627048.1"/>
    </source>
</evidence>
<dbReference type="GO" id="GO:0005737">
    <property type="term" value="C:cytoplasm"/>
    <property type="evidence" value="ECO:0007669"/>
    <property type="project" value="TreeGrafter"/>
</dbReference>
<accession>A0A6P4YRP9</accession>
<dbReference type="PROSITE" id="PS00226">
    <property type="entry name" value="IF_ROD_1"/>
    <property type="match status" value="1"/>
</dbReference>
<dbReference type="SMART" id="SM01391">
    <property type="entry name" value="Filament"/>
    <property type="match status" value="1"/>
</dbReference>
<evidence type="ECO:0000256" key="2">
    <source>
        <dbReference type="ARBA" id="ARBA00023054"/>
    </source>
</evidence>
<dbReference type="FunFam" id="1.20.5.170:FF:000002">
    <property type="entry name" value="Type I keratin KA11"/>
    <property type="match status" value="1"/>
</dbReference>
<name>A0A6P4YRP9_BRABE</name>
<dbReference type="GO" id="GO:0045109">
    <property type="term" value="P:intermediate filament organization"/>
    <property type="evidence" value="ECO:0007669"/>
    <property type="project" value="TreeGrafter"/>
</dbReference>
<dbReference type="Pfam" id="PF00038">
    <property type="entry name" value="Filament"/>
    <property type="match status" value="1"/>
</dbReference>
<proteinExistence type="inferred from homology"/>
<keyword evidence="1 3" id="KW-0403">Intermediate filament</keyword>
<feature type="coiled-coil region" evidence="4">
    <location>
        <begin position="75"/>
        <end position="116"/>
    </location>
</feature>
<organism evidence="6 7">
    <name type="scientific">Branchiostoma belcheri</name>
    <name type="common">Amphioxus</name>
    <dbReference type="NCBI Taxonomy" id="7741"/>
    <lineage>
        <taxon>Eukaryota</taxon>
        <taxon>Metazoa</taxon>
        <taxon>Chordata</taxon>
        <taxon>Cephalochordata</taxon>
        <taxon>Leptocardii</taxon>
        <taxon>Amphioxiformes</taxon>
        <taxon>Branchiostomatidae</taxon>
        <taxon>Branchiostoma</taxon>
    </lineage>
</organism>
<comment type="similarity">
    <text evidence="3">Belongs to the intermediate filament family.</text>
</comment>
<dbReference type="KEGG" id="bbel:109471947"/>
<keyword evidence="6" id="KW-1185">Reference proteome</keyword>
<dbReference type="Gene3D" id="1.20.5.1160">
    <property type="entry name" value="Vasodilator-stimulated phosphoprotein"/>
    <property type="match status" value="1"/>
</dbReference>
<dbReference type="SUPFAM" id="SSF64593">
    <property type="entry name" value="Intermediate filament protein, coiled coil region"/>
    <property type="match status" value="2"/>
</dbReference>
<evidence type="ECO:0000313" key="6">
    <source>
        <dbReference type="Proteomes" id="UP000515135"/>
    </source>
</evidence>
<feature type="domain" description="IF rod" evidence="5">
    <location>
        <begin position="38"/>
        <end position="349"/>
    </location>
</feature>